<dbReference type="InterPro" id="IPR048733">
    <property type="entry name" value="CFA69_ARM_dom"/>
</dbReference>
<feature type="compositionally biased region" description="Low complexity" evidence="1">
    <location>
        <begin position="300"/>
        <end position="332"/>
    </location>
</feature>
<name>A0AAD3HHQ3_9CHLO</name>
<dbReference type="InterPro" id="IPR016024">
    <property type="entry name" value="ARM-type_fold"/>
</dbReference>
<evidence type="ECO:0000256" key="1">
    <source>
        <dbReference type="SAM" id="MobiDB-lite"/>
    </source>
</evidence>
<dbReference type="InterPro" id="IPR048732">
    <property type="entry name" value="CFA69"/>
</dbReference>
<dbReference type="SMART" id="SM00185">
    <property type="entry name" value="ARM"/>
    <property type="match status" value="1"/>
</dbReference>
<dbReference type="Pfam" id="PF21049">
    <property type="entry name" value="CFA69_ARM_rpt"/>
    <property type="match status" value="3"/>
</dbReference>
<dbReference type="SUPFAM" id="SSF48371">
    <property type="entry name" value="ARM repeat"/>
    <property type="match status" value="2"/>
</dbReference>
<accession>A0AAD3HHQ3</accession>
<evidence type="ECO:0000313" key="3">
    <source>
        <dbReference type="EMBL" id="GFR41272.1"/>
    </source>
</evidence>
<gene>
    <name evidence="3" type="ORF">Agub_g1947</name>
</gene>
<dbReference type="Proteomes" id="UP001054857">
    <property type="component" value="Unassembled WGS sequence"/>
</dbReference>
<evidence type="ECO:0000313" key="4">
    <source>
        <dbReference type="Proteomes" id="UP001054857"/>
    </source>
</evidence>
<organism evidence="3 4">
    <name type="scientific">Astrephomene gubernaculifera</name>
    <dbReference type="NCBI Taxonomy" id="47775"/>
    <lineage>
        <taxon>Eukaryota</taxon>
        <taxon>Viridiplantae</taxon>
        <taxon>Chlorophyta</taxon>
        <taxon>core chlorophytes</taxon>
        <taxon>Chlorophyceae</taxon>
        <taxon>CS clade</taxon>
        <taxon>Chlamydomonadales</taxon>
        <taxon>Astrephomenaceae</taxon>
        <taxon>Astrephomene</taxon>
    </lineage>
</organism>
<dbReference type="InterPro" id="IPR000225">
    <property type="entry name" value="Armadillo"/>
</dbReference>
<feature type="compositionally biased region" description="Low complexity" evidence="1">
    <location>
        <begin position="465"/>
        <end position="478"/>
    </location>
</feature>
<feature type="domain" description="Cilia- and flagella-associated protein 69 ARM repeats" evidence="2">
    <location>
        <begin position="523"/>
        <end position="683"/>
    </location>
</feature>
<comment type="caution">
    <text evidence="3">The sequence shown here is derived from an EMBL/GenBank/DDBJ whole genome shotgun (WGS) entry which is preliminary data.</text>
</comment>
<evidence type="ECO:0000259" key="2">
    <source>
        <dbReference type="Pfam" id="PF21049"/>
    </source>
</evidence>
<feature type="compositionally biased region" description="Gly residues" evidence="1">
    <location>
        <begin position="375"/>
        <end position="414"/>
    </location>
</feature>
<dbReference type="EMBL" id="BMAR01000001">
    <property type="protein sequence ID" value="GFR41272.1"/>
    <property type="molecule type" value="Genomic_DNA"/>
</dbReference>
<sequence>MDTTSNPNGPGVELDKVIALFTGPNSADLYERHVAAINRLCRSNSGGFAIRDLPKVQKVLELSLALLKRGTPGFVDSLCELVSTLGKPFIRRTSTDEFKMLSLITNVLTAVGDIFRSPGLPAQLLVAAAQMITAFANAYGHRPNALELAAQQQAEPDVTQRQYHTNQSLLNKSGVVADIITALARCLLADLDASGSSPSAQALAPITVALLALSYNPENCASMVEGGVLQCLAALLARGAHSETTCAAVELLWNVAENAPSARELLSQPLPSLQTLARGGDSSGGGGGGGALGAIPPCDSEGPASEAGDAAAPSGAAAAVAGPGPGSSARAGRGTGDGGEISAMPSFASMSEAGGRWGGGGGGGGSMRRSTGAVSHGGGGGGLGQPAGPGFGLLDGGGRGAGRQSGLQNGGGGLAAESSIELGPAFRAARGSRGSVGSAGVNTGGGVFQEGQQLPAAPDLPPRLSARARGGSATTATAAPPPPAPSSTSAPAADTAAALTSATAAAAAAPVVQPLATALTGLIRSLLLSGFSRADKELRNDVMVAANLLLQAPDFRAAAAAAGAFEPLLAAATAPELATRPDLVAGYALTTDTLDHELRLLVWGALEQGCLLPEVLAAAVAAGLMRVLLLYVSYGDSHPAVRRWNADQLASLRSAALSKLHSLSPLCPEEYERAGGPATLLGFVSAAPGAVHLEGALRHLHRLFVLVPETRDSLGGAGLIPVLLGVVRDSVGSGAGGGGALGHVGAGGGGGGSGGLSAAGSSSFVAGGTGGGGGGGGASGQPEPVRLFALLCLTALCTVHAENQRRLRKAGGVGVLLSALAKLRGLDPLLPAPYAIAVLECIWAAVVPDRKSTARFLVDQGMDQLLNHLESGNQGHRPVVLRVLSDLLENPRSHPFFHEWQSDANKQTAAHMLLSIWMEEDAMRGMTGADGLLANPSRPLAGLEKRTKWLPAETVAYGNMSADKRETLELMSGSVTNEVVLAKIYGVFKLLGFESCPYLSPRDHAVLAAVEKYAKFRQGDVWRGIQEEFDACDMRPTAPDRIRLESGIELSESLAAAVRDAQARLLGRAQEGLRAAETRLFDGLRAQAKLEAEYRYVQLQERTPLTLAEMRRAKEQKAAMLKNSLQSFQFQHGQEEEEGEGEGK</sequence>
<dbReference type="AlphaFoldDB" id="A0AAD3HHQ3"/>
<dbReference type="InterPro" id="IPR011989">
    <property type="entry name" value="ARM-like"/>
</dbReference>
<dbReference type="PANTHER" id="PTHR14716">
    <property type="entry name" value="CILIA- AND FLAGELLA-ASSOCIATED PROTEIN 69"/>
    <property type="match status" value="1"/>
</dbReference>
<feature type="compositionally biased region" description="Gly residues" evidence="1">
    <location>
        <begin position="355"/>
        <end position="366"/>
    </location>
</feature>
<feature type="domain" description="Cilia- and flagella-associated protein 69 ARM repeats" evidence="2">
    <location>
        <begin position="833"/>
        <end position="1025"/>
    </location>
</feature>
<feature type="compositionally biased region" description="Low complexity" evidence="1">
    <location>
        <begin position="430"/>
        <end position="441"/>
    </location>
</feature>
<proteinExistence type="predicted"/>
<feature type="region of interest" description="Disordered" evidence="1">
    <location>
        <begin position="430"/>
        <end position="493"/>
    </location>
</feature>
<feature type="domain" description="Cilia- and flagella-associated protein 69 ARM repeats" evidence="2">
    <location>
        <begin position="12"/>
        <end position="268"/>
    </location>
</feature>
<feature type="region of interest" description="Disordered" evidence="1">
    <location>
        <begin position="273"/>
        <end position="415"/>
    </location>
</feature>
<dbReference type="Gene3D" id="1.25.10.10">
    <property type="entry name" value="Leucine-rich Repeat Variant"/>
    <property type="match status" value="2"/>
</dbReference>
<reference evidence="3 4" key="1">
    <citation type="journal article" date="2021" name="Sci. Rep.">
        <title>Genome sequencing of the multicellular alga Astrephomene provides insights into convergent evolution of germ-soma differentiation.</title>
        <authorList>
            <person name="Yamashita S."/>
            <person name="Yamamoto K."/>
            <person name="Matsuzaki R."/>
            <person name="Suzuki S."/>
            <person name="Yamaguchi H."/>
            <person name="Hirooka S."/>
            <person name="Minakuchi Y."/>
            <person name="Miyagishima S."/>
            <person name="Kawachi M."/>
            <person name="Toyoda A."/>
            <person name="Nozaki H."/>
        </authorList>
    </citation>
    <scope>NUCLEOTIDE SEQUENCE [LARGE SCALE GENOMIC DNA]</scope>
    <source>
        <strain evidence="3 4">NIES-4017</strain>
    </source>
</reference>
<keyword evidence="4" id="KW-1185">Reference proteome</keyword>
<protein>
    <recommendedName>
        <fullName evidence="2">Cilia- and flagella-associated protein 69 ARM repeats domain-containing protein</fullName>
    </recommendedName>
</protein>
<dbReference type="PANTHER" id="PTHR14716:SF0">
    <property type="entry name" value="CILIA- AND FLAGELLA-ASSOCIATED PROTEIN 69"/>
    <property type="match status" value="1"/>
</dbReference>
<feature type="compositionally biased region" description="Gly residues" evidence="1">
    <location>
        <begin position="281"/>
        <end position="292"/>
    </location>
</feature>